<feature type="signal peptide" evidence="1">
    <location>
        <begin position="1"/>
        <end position="19"/>
    </location>
</feature>
<sequence>MKKIVLLFAVTLLSHQTFAQLKAAVKDLSFMAGKWTLKHEWGDMEEFWGAPMGDNMASIFRCVKDGKVVFYEFMVIEETDGVPVMKLRHFNKGSIGWEDKDRPYLMPAIKLTKNEVLFESVDKTVRITYRRVSPVKLDCILDEKDKKGVWKKDVFNYSLSK</sequence>
<reference evidence="3 4" key="1">
    <citation type="submission" date="2016-07" db="EMBL/GenBank/DDBJ databases">
        <title>Genomic analysis of zinc-resistant bacterium Mucilaginibacter pedocola TBZ30.</title>
        <authorList>
            <person name="Huang J."/>
            <person name="Tang J."/>
        </authorList>
    </citation>
    <scope>NUCLEOTIDE SEQUENCE [LARGE SCALE GENOMIC DNA]</scope>
    <source>
        <strain evidence="3 4">TBZ30</strain>
    </source>
</reference>
<dbReference type="Pfam" id="PF19780">
    <property type="entry name" value="DUF6265"/>
    <property type="match status" value="1"/>
</dbReference>
<evidence type="ECO:0000256" key="1">
    <source>
        <dbReference type="SAM" id="SignalP"/>
    </source>
</evidence>
<dbReference type="OrthoDB" id="7567258at2"/>
<evidence type="ECO:0000313" key="3">
    <source>
        <dbReference type="EMBL" id="OOQ61648.1"/>
    </source>
</evidence>
<dbReference type="Proteomes" id="UP000189739">
    <property type="component" value="Unassembled WGS sequence"/>
</dbReference>
<dbReference type="AlphaFoldDB" id="A0A1S9PM60"/>
<accession>A0A1S9PM60</accession>
<dbReference type="RefSeq" id="WP_078345819.1">
    <property type="nucleotide sequence ID" value="NZ_MBTF01000001.1"/>
</dbReference>
<dbReference type="InterPro" id="IPR046232">
    <property type="entry name" value="DUF6265"/>
</dbReference>
<comment type="caution">
    <text evidence="3">The sequence shown here is derived from an EMBL/GenBank/DDBJ whole genome shotgun (WGS) entry which is preliminary data.</text>
</comment>
<evidence type="ECO:0000259" key="2">
    <source>
        <dbReference type="Pfam" id="PF19780"/>
    </source>
</evidence>
<feature type="domain" description="DUF6265" evidence="2">
    <location>
        <begin position="29"/>
        <end position="139"/>
    </location>
</feature>
<protein>
    <recommendedName>
        <fullName evidence="2">DUF6265 domain-containing protein</fullName>
    </recommendedName>
</protein>
<proteinExistence type="predicted"/>
<dbReference type="EMBL" id="MBTF01000001">
    <property type="protein sequence ID" value="OOQ61648.1"/>
    <property type="molecule type" value="Genomic_DNA"/>
</dbReference>
<name>A0A1S9PM60_9SPHI</name>
<gene>
    <name evidence="3" type="ORF">BC343_00805</name>
</gene>
<keyword evidence="1" id="KW-0732">Signal</keyword>
<evidence type="ECO:0000313" key="4">
    <source>
        <dbReference type="Proteomes" id="UP000189739"/>
    </source>
</evidence>
<dbReference type="STRING" id="1792845.BC343_00805"/>
<organism evidence="3 4">
    <name type="scientific">Mucilaginibacter pedocola</name>
    <dbReference type="NCBI Taxonomy" id="1792845"/>
    <lineage>
        <taxon>Bacteria</taxon>
        <taxon>Pseudomonadati</taxon>
        <taxon>Bacteroidota</taxon>
        <taxon>Sphingobacteriia</taxon>
        <taxon>Sphingobacteriales</taxon>
        <taxon>Sphingobacteriaceae</taxon>
        <taxon>Mucilaginibacter</taxon>
    </lineage>
</organism>
<feature type="chain" id="PRO_5012707209" description="DUF6265 domain-containing protein" evidence="1">
    <location>
        <begin position="20"/>
        <end position="161"/>
    </location>
</feature>
<keyword evidence="4" id="KW-1185">Reference proteome</keyword>